<evidence type="ECO:0008006" key="8">
    <source>
        <dbReference type="Google" id="ProtNLM"/>
    </source>
</evidence>
<dbReference type="Proteomes" id="UP000494206">
    <property type="component" value="Unassembled WGS sequence"/>
</dbReference>
<comment type="caution">
    <text evidence="6">The sequence shown here is derived from an EMBL/GenBank/DDBJ whole genome shotgun (WGS) entry which is preliminary data.</text>
</comment>
<name>A0A8S1EKJ8_9PELO</name>
<evidence type="ECO:0000256" key="5">
    <source>
        <dbReference type="SAM" id="Phobius"/>
    </source>
</evidence>
<evidence type="ECO:0000256" key="1">
    <source>
        <dbReference type="ARBA" id="ARBA00004141"/>
    </source>
</evidence>
<feature type="transmembrane region" description="Helical" evidence="5">
    <location>
        <begin position="224"/>
        <end position="245"/>
    </location>
</feature>
<dbReference type="GO" id="GO:0016020">
    <property type="term" value="C:membrane"/>
    <property type="evidence" value="ECO:0007669"/>
    <property type="project" value="UniProtKB-SubCell"/>
</dbReference>
<dbReference type="OrthoDB" id="5844602at2759"/>
<organism evidence="6 7">
    <name type="scientific">Caenorhabditis bovis</name>
    <dbReference type="NCBI Taxonomy" id="2654633"/>
    <lineage>
        <taxon>Eukaryota</taxon>
        <taxon>Metazoa</taxon>
        <taxon>Ecdysozoa</taxon>
        <taxon>Nematoda</taxon>
        <taxon>Chromadorea</taxon>
        <taxon>Rhabditida</taxon>
        <taxon>Rhabditina</taxon>
        <taxon>Rhabditomorpha</taxon>
        <taxon>Rhabditoidea</taxon>
        <taxon>Rhabditidae</taxon>
        <taxon>Peloderinae</taxon>
        <taxon>Caenorhabditis</taxon>
    </lineage>
</organism>
<dbReference type="InterPro" id="IPR019426">
    <property type="entry name" value="7TM_GPCR_serpentine_rcpt_Srv"/>
</dbReference>
<dbReference type="Pfam" id="PF10323">
    <property type="entry name" value="7TM_GPCR_Srv"/>
    <property type="match status" value="1"/>
</dbReference>
<dbReference type="PANTHER" id="PTHR31627">
    <property type="entry name" value="SERPENTINE RECEPTOR CLASS GAMMA-RELATED"/>
    <property type="match status" value="1"/>
</dbReference>
<keyword evidence="2 5" id="KW-0812">Transmembrane</keyword>
<evidence type="ECO:0000256" key="4">
    <source>
        <dbReference type="ARBA" id="ARBA00023136"/>
    </source>
</evidence>
<feature type="transmembrane region" description="Helical" evidence="5">
    <location>
        <begin position="134"/>
        <end position="161"/>
    </location>
</feature>
<keyword evidence="7" id="KW-1185">Reference proteome</keyword>
<keyword evidence="3 5" id="KW-1133">Transmembrane helix</keyword>
<keyword evidence="4 5" id="KW-0472">Membrane</keyword>
<evidence type="ECO:0000313" key="7">
    <source>
        <dbReference type="Proteomes" id="UP000494206"/>
    </source>
</evidence>
<evidence type="ECO:0000313" key="6">
    <source>
        <dbReference type="EMBL" id="CAB3399898.1"/>
    </source>
</evidence>
<sequence>MQYYAETAFFFEFTLFMRFRKHTALYSLFEPQEKTALLAARIVSGIHYYIKIVVYIGYIAFAVNRITSAINISSYNSSKLSLFTPKRLMIIRIGQWIIPLFFVLPTHSFPGFEFWFTITTSAIRLHNDDLSTAIIAYVDGFWCISTCLFCMVCYFLTTLIIRKSWKNVGKDSKKAARVAAERGLLISALVSFFVLTLNTIVQIVTILNSWGAMKNLLFIQDLSYPMIDLLYSHYPWALLVTSSVLRKQMIYDIKIFLRKTLKLDDASVVRVGHTVSPATMRTSTRAFF</sequence>
<protein>
    <recommendedName>
        <fullName evidence="8">Serpentine receptor class gamma</fullName>
    </recommendedName>
</protein>
<evidence type="ECO:0000256" key="3">
    <source>
        <dbReference type="ARBA" id="ARBA00022989"/>
    </source>
</evidence>
<feature type="transmembrane region" description="Helical" evidence="5">
    <location>
        <begin position="46"/>
        <end position="67"/>
    </location>
</feature>
<accession>A0A8S1EKJ8</accession>
<feature type="transmembrane region" description="Helical" evidence="5">
    <location>
        <begin position="182"/>
        <end position="204"/>
    </location>
</feature>
<feature type="transmembrane region" description="Helical" evidence="5">
    <location>
        <begin position="88"/>
        <end position="107"/>
    </location>
</feature>
<reference evidence="6 7" key="1">
    <citation type="submission" date="2020-04" db="EMBL/GenBank/DDBJ databases">
        <authorList>
            <person name="Laetsch R D."/>
            <person name="Stevens L."/>
            <person name="Kumar S."/>
            <person name="Blaxter L. M."/>
        </authorList>
    </citation>
    <scope>NUCLEOTIDE SEQUENCE [LARGE SCALE GENOMIC DNA]</scope>
</reference>
<dbReference type="InterPro" id="IPR051119">
    <property type="entry name" value="Nematode_SR-like"/>
</dbReference>
<dbReference type="AlphaFoldDB" id="A0A8S1EKJ8"/>
<gene>
    <name evidence="6" type="ORF">CBOVIS_LOCUS2947</name>
</gene>
<comment type="subcellular location">
    <subcellularLocation>
        <location evidence="1">Membrane</location>
        <topology evidence="1">Multi-pass membrane protein</topology>
    </subcellularLocation>
</comment>
<evidence type="ECO:0000256" key="2">
    <source>
        <dbReference type="ARBA" id="ARBA00022692"/>
    </source>
</evidence>
<proteinExistence type="predicted"/>
<dbReference type="EMBL" id="CADEPM010000002">
    <property type="protein sequence ID" value="CAB3399898.1"/>
    <property type="molecule type" value="Genomic_DNA"/>
</dbReference>